<accession>A0A812INA3</accession>
<protein>
    <submittedName>
        <fullName evidence="1">Uncharacterized protein</fullName>
    </submittedName>
</protein>
<name>A0A812INA3_9DINO</name>
<sequence>MATRAALQNLTTLTSFCRVQNGGNKSDLEAALAVVGCWNLQVQRLGSYRVAAAPVEEAPDDALEAPPLVEPQVVEEPEAKAQERSEQDELQALWLQLQQATSTAMAVVMRVYVAVFEE</sequence>
<comment type="caution">
    <text evidence="1">The sequence shown here is derived from an EMBL/GenBank/DDBJ whole genome shotgun (WGS) entry which is preliminary data.</text>
</comment>
<keyword evidence="2" id="KW-1185">Reference proteome</keyword>
<organism evidence="1 2">
    <name type="scientific">Symbiodinium natans</name>
    <dbReference type="NCBI Taxonomy" id="878477"/>
    <lineage>
        <taxon>Eukaryota</taxon>
        <taxon>Sar</taxon>
        <taxon>Alveolata</taxon>
        <taxon>Dinophyceae</taxon>
        <taxon>Suessiales</taxon>
        <taxon>Symbiodiniaceae</taxon>
        <taxon>Symbiodinium</taxon>
    </lineage>
</organism>
<reference evidence="1" key="1">
    <citation type="submission" date="2021-02" db="EMBL/GenBank/DDBJ databases">
        <authorList>
            <person name="Dougan E. K."/>
            <person name="Rhodes N."/>
            <person name="Thang M."/>
            <person name="Chan C."/>
        </authorList>
    </citation>
    <scope>NUCLEOTIDE SEQUENCE</scope>
</reference>
<gene>
    <name evidence="1" type="ORF">SNAT2548_LOCUS5021</name>
</gene>
<dbReference type="Proteomes" id="UP000604046">
    <property type="component" value="Unassembled WGS sequence"/>
</dbReference>
<evidence type="ECO:0000313" key="1">
    <source>
        <dbReference type="EMBL" id="CAE7042337.1"/>
    </source>
</evidence>
<dbReference type="EMBL" id="CAJNDS010000313">
    <property type="protein sequence ID" value="CAE7042337.1"/>
    <property type="molecule type" value="Genomic_DNA"/>
</dbReference>
<proteinExistence type="predicted"/>
<evidence type="ECO:0000313" key="2">
    <source>
        <dbReference type="Proteomes" id="UP000604046"/>
    </source>
</evidence>
<dbReference type="AlphaFoldDB" id="A0A812INA3"/>